<keyword evidence="1" id="KW-1133">Transmembrane helix</keyword>
<dbReference type="AlphaFoldDB" id="A0A559LK71"/>
<keyword evidence="1" id="KW-0472">Membrane</keyword>
<comment type="caution">
    <text evidence="2">The sequence shown here is derived from an EMBL/GenBank/DDBJ whole genome shotgun (WGS) entry which is preliminary data.</text>
</comment>
<evidence type="ECO:0000313" key="2">
    <source>
        <dbReference type="EMBL" id="TVY74674.1"/>
    </source>
</evidence>
<evidence type="ECO:0000256" key="1">
    <source>
        <dbReference type="SAM" id="Phobius"/>
    </source>
</evidence>
<name>A0A559LK71_FUSOC</name>
<protein>
    <submittedName>
        <fullName evidence="2">Uncharacterized protein</fullName>
    </submittedName>
</protein>
<keyword evidence="1" id="KW-0812">Transmembrane</keyword>
<dbReference type="Proteomes" id="UP000320707">
    <property type="component" value="Unassembled WGS sequence"/>
</dbReference>
<feature type="transmembrane region" description="Helical" evidence="1">
    <location>
        <begin position="30"/>
        <end position="49"/>
    </location>
</feature>
<organism evidence="2 3">
    <name type="scientific">Fusarium oxysporum f. sp. cubense</name>
    <dbReference type="NCBI Taxonomy" id="61366"/>
    <lineage>
        <taxon>Eukaryota</taxon>
        <taxon>Fungi</taxon>
        <taxon>Dikarya</taxon>
        <taxon>Ascomycota</taxon>
        <taxon>Pezizomycotina</taxon>
        <taxon>Sordariomycetes</taxon>
        <taxon>Hypocreomycetidae</taxon>
        <taxon>Hypocreales</taxon>
        <taxon>Nectriaceae</taxon>
        <taxon>Fusarium</taxon>
        <taxon>Fusarium oxysporum species complex</taxon>
    </lineage>
</organism>
<evidence type="ECO:0000313" key="3">
    <source>
        <dbReference type="Proteomes" id="UP000320707"/>
    </source>
</evidence>
<accession>A0A559LK71</accession>
<dbReference type="EMBL" id="SRMI01000003">
    <property type="protein sequence ID" value="TVY74674.1"/>
    <property type="molecule type" value="Genomic_DNA"/>
</dbReference>
<proteinExistence type="predicted"/>
<feature type="transmembrane region" description="Helical" evidence="1">
    <location>
        <begin position="85"/>
        <end position="102"/>
    </location>
</feature>
<gene>
    <name evidence="2" type="ORF">Focb16_v005598</name>
</gene>
<reference evidence="2 3" key="1">
    <citation type="journal article" date="2019" name="Microbiol. Resour. Announc.">
        <title>High-quality draft genome sequence of Fusarium oxysporum f. sp. cubense strain 160527, a causal agent of Panama disease.</title>
        <authorList>
            <person name="Asai S."/>
            <person name="Ayukawa Y."/>
            <person name="Gan P."/>
            <person name="Masuda S."/>
            <person name="Komatsu K."/>
            <person name="Shirasu K."/>
            <person name="Arie T."/>
        </authorList>
    </citation>
    <scope>NUCLEOTIDE SEQUENCE [LARGE SCALE GENOMIC DNA]</scope>
    <source>
        <strain evidence="2 3">160527</strain>
    </source>
</reference>
<sequence length="113" mass="12960">MEDKGGSGNPAWQQQWVEWTNVLPSSNTQYLLICLGYVVIFAYHTRHSISAYYGHSRTEKSLALALHILAATFEPKRYYLPSSNTQYLLICLGYVIIFAYLLEELMVPPQLQD</sequence>